<dbReference type="Proteomes" id="UP001243846">
    <property type="component" value="Unassembled WGS sequence"/>
</dbReference>
<dbReference type="EMBL" id="JAUFRC010000001">
    <property type="protein sequence ID" value="MDN3712175.1"/>
    <property type="molecule type" value="Genomic_DNA"/>
</dbReference>
<evidence type="ECO:0008006" key="3">
    <source>
        <dbReference type="Google" id="ProtNLM"/>
    </source>
</evidence>
<dbReference type="SUPFAM" id="SSF143081">
    <property type="entry name" value="BB1717-like"/>
    <property type="match status" value="1"/>
</dbReference>
<organism evidence="1 2">
    <name type="scientific">Paracoccus cavernae</name>
    <dbReference type="NCBI Taxonomy" id="1571207"/>
    <lineage>
        <taxon>Bacteria</taxon>
        <taxon>Pseudomonadati</taxon>
        <taxon>Pseudomonadota</taxon>
        <taxon>Alphaproteobacteria</taxon>
        <taxon>Rhodobacterales</taxon>
        <taxon>Paracoccaceae</taxon>
        <taxon>Paracoccus</taxon>
    </lineage>
</organism>
<sequence>MCNLYQTPKSADLIAQLFREPLRDLTGNEPWPEEVDSDRNAPIIRHDGDGLVVARARWGVPTKYLNTSRLSYVEGVVLNICRLTGCTNFRPIVAYLRRRKGGARVGPIGSSSCSRLLVNAARLIEPHGEMKTLH</sequence>
<evidence type="ECO:0000313" key="2">
    <source>
        <dbReference type="Proteomes" id="UP001243846"/>
    </source>
</evidence>
<proteinExistence type="predicted"/>
<comment type="caution">
    <text evidence="1">The sequence shown here is derived from an EMBL/GenBank/DDBJ whole genome shotgun (WGS) entry which is preliminary data.</text>
</comment>
<accession>A0ABT8D5Y8</accession>
<dbReference type="InterPro" id="IPR036590">
    <property type="entry name" value="SRAP-like"/>
</dbReference>
<gene>
    <name evidence="1" type="ORF">QWZ10_10930</name>
</gene>
<keyword evidence="2" id="KW-1185">Reference proteome</keyword>
<name>A0ABT8D5Y8_9RHOB</name>
<evidence type="ECO:0000313" key="1">
    <source>
        <dbReference type="EMBL" id="MDN3712175.1"/>
    </source>
</evidence>
<reference evidence="2" key="1">
    <citation type="journal article" date="2019" name="Int. J. Syst. Evol. Microbiol.">
        <title>The Global Catalogue of Microorganisms (GCM) 10K type strain sequencing project: providing services to taxonomists for standard genome sequencing and annotation.</title>
        <authorList>
            <consortium name="The Broad Institute Genomics Platform"/>
            <consortium name="The Broad Institute Genome Sequencing Center for Infectious Disease"/>
            <person name="Wu L."/>
            <person name="Ma J."/>
        </authorList>
    </citation>
    <scope>NUCLEOTIDE SEQUENCE [LARGE SCALE GENOMIC DNA]</scope>
    <source>
        <strain evidence="2">CECT 8482</strain>
    </source>
</reference>
<protein>
    <recommendedName>
        <fullName evidence="3">SOS response-associated peptidase</fullName>
    </recommendedName>
</protein>